<feature type="DNA-binding region" description="TEA" evidence="2">
    <location>
        <begin position="23"/>
        <end position="97"/>
    </location>
</feature>
<dbReference type="Pfam" id="PF01285">
    <property type="entry name" value="TEA"/>
    <property type="match status" value="1"/>
</dbReference>
<dbReference type="RefSeq" id="XP_001833298.1">
    <property type="nucleotide sequence ID" value="XM_001833246.2"/>
</dbReference>
<feature type="compositionally biased region" description="Low complexity" evidence="3">
    <location>
        <begin position="415"/>
        <end position="424"/>
    </location>
</feature>
<gene>
    <name evidence="5" type="ORF">CC1G_04277</name>
</gene>
<dbReference type="KEGG" id="cci:CC1G_04277"/>
<dbReference type="SMART" id="SM00426">
    <property type="entry name" value="TEA"/>
    <property type="match status" value="1"/>
</dbReference>
<dbReference type="InParanoid" id="A8NFJ2"/>
<keyword evidence="6" id="KW-1185">Reference proteome</keyword>
<evidence type="ECO:0000259" key="4">
    <source>
        <dbReference type="PROSITE" id="PS51088"/>
    </source>
</evidence>
<dbReference type="EMBL" id="AACS02000002">
    <property type="protein sequence ID" value="EAU88571.1"/>
    <property type="molecule type" value="Genomic_DNA"/>
</dbReference>
<reference evidence="5 6" key="1">
    <citation type="journal article" date="2010" name="Proc. Natl. Acad. Sci. U.S.A.">
        <title>Insights into evolution of multicellular fungi from the assembled chromosomes of the mushroom Coprinopsis cinerea (Coprinus cinereus).</title>
        <authorList>
            <person name="Stajich J.E."/>
            <person name="Wilke S.K."/>
            <person name="Ahren D."/>
            <person name="Au C.H."/>
            <person name="Birren B.W."/>
            <person name="Borodovsky M."/>
            <person name="Burns C."/>
            <person name="Canback B."/>
            <person name="Casselton L.A."/>
            <person name="Cheng C.K."/>
            <person name="Deng J."/>
            <person name="Dietrich F.S."/>
            <person name="Fargo D.C."/>
            <person name="Farman M.L."/>
            <person name="Gathman A.C."/>
            <person name="Goldberg J."/>
            <person name="Guigo R."/>
            <person name="Hoegger P.J."/>
            <person name="Hooker J.B."/>
            <person name="Huggins A."/>
            <person name="James T.Y."/>
            <person name="Kamada T."/>
            <person name="Kilaru S."/>
            <person name="Kodira C."/>
            <person name="Kues U."/>
            <person name="Kupfer D."/>
            <person name="Kwan H.S."/>
            <person name="Lomsadze A."/>
            <person name="Li W."/>
            <person name="Lilly W.W."/>
            <person name="Ma L.J."/>
            <person name="Mackey A.J."/>
            <person name="Manning G."/>
            <person name="Martin F."/>
            <person name="Muraguchi H."/>
            <person name="Natvig D.O."/>
            <person name="Palmerini H."/>
            <person name="Ramesh M.A."/>
            <person name="Rehmeyer C.J."/>
            <person name="Roe B.A."/>
            <person name="Shenoy N."/>
            <person name="Stanke M."/>
            <person name="Ter-Hovhannisyan V."/>
            <person name="Tunlid A."/>
            <person name="Velagapudi R."/>
            <person name="Vision T.J."/>
            <person name="Zeng Q."/>
            <person name="Zolan M.E."/>
            <person name="Pukkila P.J."/>
        </authorList>
    </citation>
    <scope>NUCLEOTIDE SEQUENCE [LARGE SCALE GENOMIC DNA]</scope>
    <source>
        <strain evidence="6">Okayama-7 / 130 / ATCC MYA-4618 / FGSC 9003</strain>
    </source>
</reference>
<dbReference type="OrthoDB" id="10006572at2759"/>
<dbReference type="AlphaFoldDB" id="A8NFJ2"/>
<dbReference type="OMA" id="ELIGFQK"/>
<dbReference type="Gene3D" id="6.10.20.40">
    <property type="entry name" value="TEA/ATTS domain"/>
    <property type="match status" value="1"/>
</dbReference>
<dbReference type="eggNOG" id="ENOG502SHV7">
    <property type="taxonomic scope" value="Eukaryota"/>
</dbReference>
<sequence length="443" mass="49478">MKKHDTPTDTLTPQRKHRKLLKDGSGVEVWPESIEKTFVQGLKEYWQSPYATYSQSRGRSRWRNQFLVDYLQRHGIQRTKKQVASHIQVLRNMWKGQPEFHLVAGGDEIVDPVTHIPIKEEADSNHLVSLDWEESSSHSASPDFSPPDSHSDFPLTPEQRPNLYPSDSPSGLAAIKQESSPGGLYFLSSPSTSPYNDYTHALPTEYSPTNPATYKQLPPQFTGYPYTAPAASPAATSFSQIVQNRITTFFLCAEGMTPFSVNVDALAQTAPSTRQAFTLRIKLSVPLLNDVRSPSTLHGFNASVSVANVWSNSAKCTTKVYAANNLVSEEHDNLQVSHINANGTVHALFPDSSLTRCRWLDHNLPTTVTQELAVDDQVLLFLIYELDRKNGPMPCSEFLGFQHYRMAEKPANPQSTSLYTSSTSRRMSQQLSPVANPYSIPPR</sequence>
<evidence type="ECO:0000256" key="3">
    <source>
        <dbReference type="SAM" id="MobiDB-lite"/>
    </source>
</evidence>
<feature type="region of interest" description="Disordered" evidence="3">
    <location>
        <begin position="131"/>
        <end position="175"/>
    </location>
</feature>
<dbReference type="Proteomes" id="UP000001861">
    <property type="component" value="Unassembled WGS sequence"/>
</dbReference>
<dbReference type="PROSITE" id="PS51088">
    <property type="entry name" value="TEA_2"/>
    <property type="match status" value="1"/>
</dbReference>
<evidence type="ECO:0000256" key="1">
    <source>
        <dbReference type="ARBA" id="ARBA00008421"/>
    </source>
</evidence>
<feature type="compositionally biased region" description="Low complexity" evidence="3">
    <location>
        <begin position="137"/>
        <end position="154"/>
    </location>
</feature>
<evidence type="ECO:0000313" key="5">
    <source>
        <dbReference type="EMBL" id="EAU88571.1"/>
    </source>
</evidence>
<dbReference type="GO" id="GO:0003700">
    <property type="term" value="F:DNA-binding transcription factor activity"/>
    <property type="evidence" value="ECO:0007669"/>
    <property type="project" value="InterPro"/>
</dbReference>
<accession>A8NFJ2</accession>
<organism evidence="5 6">
    <name type="scientific">Coprinopsis cinerea (strain Okayama-7 / 130 / ATCC MYA-4618 / FGSC 9003)</name>
    <name type="common">Inky cap fungus</name>
    <name type="synonym">Hormographiella aspergillata</name>
    <dbReference type="NCBI Taxonomy" id="240176"/>
    <lineage>
        <taxon>Eukaryota</taxon>
        <taxon>Fungi</taxon>
        <taxon>Dikarya</taxon>
        <taxon>Basidiomycota</taxon>
        <taxon>Agaricomycotina</taxon>
        <taxon>Agaricomycetes</taxon>
        <taxon>Agaricomycetidae</taxon>
        <taxon>Agaricales</taxon>
        <taxon>Agaricineae</taxon>
        <taxon>Psathyrellaceae</taxon>
        <taxon>Coprinopsis</taxon>
    </lineage>
</organism>
<dbReference type="STRING" id="240176.A8NFJ2"/>
<evidence type="ECO:0000256" key="2">
    <source>
        <dbReference type="PROSITE-ProRule" id="PRU00505"/>
    </source>
</evidence>
<name>A8NFJ2_COPC7</name>
<evidence type="ECO:0000313" key="6">
    <source>
        <dbReference type="Proteomes" id="UP000001861"/>
    </source>
</evidence>
<dbReference type="VEuPathDB" id="FungiDB:CC1G_04277"/>
<protein>
    <recommendedName>
        <fullName evidence="4">TEA domain-containing protein</fullName>
    </recommendedName>
</protein>
<feature type="region of interest" description="Disordered" evidence="3">
    <location>
        <begin position="412"/>
        <end position="443"/>
    </location>
</feature>
<dbReference type="InterPro" id="IPR000818">
    <property type="entry name" value="TEA/ATTS_dom"/>
</dbReference>
<proteinExistence type="inferred from homology"/>
<comment type="caution">
    <text evidence="5">The sequence shown here is derived from an EMBL/GenBank/DDBJ whole genome shotgun (WGS) entry which is preliminary data.</text>
</comment>
<dbReference type="InterPro" id="IPR038096">
    <property type="entry name" value="TEA/ATTS_sf"/>
</dbReference>
<feature type="domain" description="TEA" evidence="4">
    <location>
        <begin position="23"/>
        <end position="97"/>
    </location>
</feature>
<comment type="similarity">
    <text evidence="1">Belongs to the TEC1 family.</text>
</comment>
<dbReference type="GeneID" id="6009794"/>